<reference evidence="1 2" key="1">
    <citation type="journal article" date="2021" name="BMC Genomics">
        <title>Datura genome reveals duplications of psychoactive alkaloid biosynthetic genes and high mutation rate following tissue culture.</title>
        <authorList>
            <person name="Rajewski A."/>
            <person name="Carter-House D."/>
            <person name="Stajich J."/>
            <person name="Litt A."/>
        </authorList>
    </citation>
    <scope>NUCLEOTIDE SEQUENCE [LARGE SCALE GENOMIC DNA]</scope>
    <source>
        <strain evidence="1">AR-01</strain>
    </source>
</reference>
<gene>
    <name evidence="1" type="ORF">HAX54_022490</name>
</gene>
<evidence type="ECO:0000313" key="2">
    <source>
        <dbReference type="Proteomes" id="UP000823775"/>
    </source>
</evidence>
<organism evidence="1 2">
    <name type="scientific">Datura stramonium</name>
    <name type="common">Jimsonweed</name>
    <name type="synonym">Common thornapple</name>
    <dbReference type="NCBI Taxonomy" id="4076"/>
    <lineage>
        <taxon>Eukaryota</taxon>
        <taxon>Viridiplantae</taxon>
        <taxon>Streptophyta</taxon>
        <taxon>Embryophyta</taxon>
        <taxon>Tracheophyta</taxon>
        <taxon>Spermatophyta</taxon>
        <taxon>Magnoliopsida</taxon>
        <taxon>eudicotyledons</taxon>
        <taxon>Gunneridae</taxon>
        <taxon>Pentapetalae</taxon>
        <taxon>asterids</taxon>
        <taxon>lamiids</taxon>
        <taxon>Solanales</taxon>
        <taxon>Solanaceae</taxon>
        <taxon>Solanoideae</taxon>
        <taxon>Datureae</taxon>
        <taxon>Datura</taxon>
    </lineage>
</organism>
<keyword evidence="2" id="KW-1185">Reference proteome</keyword>
<evidence type="ECO:0000313" key="1">
    <source>
        <dbReference type="EMBL" id="MCD9638490.1"/>
    </source>
</evidence>
<sequence length="67" mass="7797">MLSMGLTAYVARQVLLASHDVHKLTEARRVNYREAEEVFYDLDFTVLVRTEGVLDEIEPSFVDRKPR</sequence>
<dbReference type="Proteomes" id="UP000823775">
    <property type="component" value="Unassembled WGS sequence"/>
</dbReference>
<protein>
    <submittedName>
        <fullName evidence="1">Uncharacterized protein</fullName>
    </submittedName>
</protein>
<name>A0ABS8UXE0_DATST</name>
<comment type="caution">
    <text evidence="1">The sequence shown here is derived from an EMBL/GenBank/DDBJ whole genome shotgun (WGS) entry which is preliminary data.</text>
</comment>
<proteinExistence type="predicted"/>
<accession>A0ABS8UXE0</accession>
<dbReference type="EMBL" id="JACEIK010002708">
    <property type="protein sequence ID" value="MCD9638490.1"/>
    <property type="molecule type" value="Genomic_DNA"/>
</dbReference>